<accession>A0A6P6S124</accession>
<name>A0A6P6S124_9EIME</name>
<keyword evidence="6 9" id="KW-0819">tRNA processing</keyword>
<comment type="catalytic activity">
    <reaction evidence="1 9">
        <text>guanosine(46) in tRNA + S-adenosyl-L-methionine = N(7)-methylguanosine(46) in tRNA + S-adenosyl-L-homocysteine</text>
        <dbReference type="Rhea" id="RHEA:42708"/>
        <dbReference type="Rhea" id="RHEA-COMP:10188"/>
        <dbReference type="Rhea" id="RHEA-COMP:10189"/>
        <dbReference type="ChEBI" id="CHEBI:57856"/>
        <dbReference type="ChEBI" id="CHEBI:59789"/>
        <dbReference type="ChEBI" id="CHEBI:74269"/>
        <dbReference type="ChEBI" id="CHEBI:74480"/>
        <dbReference type="EC" id="2.1.1.33"/>
    </reaction>
</comment>
<comment type="similarity">
    <text evidence="9">Belongs to the class I-like SAM-binding methyltransferase superfamily. TrmB family.</text>
</comment>
<dbReference type="OrthoDB" id="47276at2759"/>
<evidence type="ECO:0000256" key="7">
    <source>
        <dbReference type="ARBA" id="ARBA00022884"/>
    </source>
</evidence>
<dbReference type="InterPro" id="IPR003358">
    <property type="entry name" value="tRNA_(Gua-N-7)_MeTrfase_Trmb"/>
</dbReference>
<keyword evidence="7 9" id="KW-0694">RNA-binding</keyword>
<dbReference type="GO" id="GO:0008176">
    <property type="term" value="F:tRNA (guanine(46)-N7)-methyltransferase activity"/>
    <property type="evidence" value="ECO:0007669"/>
    <property type="project" value="UniProtKB-UniRule"/>
</dbReference>
<gene>
    <name evidence="12" type="primary">LOC34621838</name>
</gene>
<dbReference type="CDD" id="cd02440">
    <property type="entry name" value="AdoMet_MTases"/>
    <property type="match status" value="1"/>
</dbReference>
<keyword evidence="8 9" id="KW-0539">Nucleus</keyword>
<dbReference type="RefSeq" id="XP_026193489.1">
    <property type="nucleotide sequence ID" value="XM_026337704.1"/>
</dbReference>
<evidence type="ECO:0000256" key="2">
    <source>
        <dbReference type="ARBA" id="ARBA00022555"/>
    </source>
</evidence>
<comment type="pathway">
    <text evidence="9">tRNA modification; N(7)-methylguanine-tRNA biosynthesis.</text>
</comment>
<evidence type="ECO:0000256" key="8">
    <source>
        <dbReference type="ARBA" id="ARBA00023242"/>
    </source>
</evidence>
<comment type="function">
    <text evidence="9">Catalyzes the formation of N(7)-methylguanine at position 46 (m7G46) in tRNA.</text>
</comment>
<dbReference type="GeneID" id="34621838"/>
<dbReference type="PANTHER" id="PTHR23417">
    <property type="entry name" value="3-DEOXY-D-MANNO-OCTULOSONIC-ACID TRANSFERASE/TRNA GUANINE-N 7 - -METHYLTRANSFERASE"/>
    <property type="match status" value="1"/>
</dbReference>
<dbReference type="Pfam" id="PF02390">
    <property type="entry name" value="Methyltransf_4"/>
    <property type="match status" value="1"/>
</dbReference>
<keyword evidence="5 9" id="KW-0949">S-adenosyl-L-methionine</keyword>
<dbReference type="AlphaFoldDB" id="A0A6P6S124"/>
<dbReference type="UniPathway" id="UPA00989"/>
<keyword evidence="2 9" id="KW-0820">tRNA-binding</keyword>
<dbReference type="HAMAP" id="MF_03055">
    <property type="entry name" value="tRNA_methyltr_TrmB_euk"/>
    <property type="match status" value="1"/>
</dbReference>
<feature type="binding site" evidence="9">
    <location>
        <begin position="117"/>
        <end position="118"/>
    </location>
    <ligand>
        <name>S-adenosyl-L-methionine</name>
        <dbReference type="ChEBI" id="CHEBI:59789"/>
    </ligand>
</feature>
<dbReference type="GO" id="GO:0000049">
    <property type="term" value="F:tRNA binding"/>
    <property type="evidence" value="ECO:0007669"/>
    <property type="project" value="UniProtKB-UniRule"/>
</dbReference>
<dbReference type="GO" id="GO:0043527">
    <property type="term" value="C:tRNA methyltransferase complex"/>
    <property type="evidence" value="ECO:0007669"/>
    <property type="project" value="TreeGrafter"/>
</dbReference>
<dbReference type="InterPro" id="IPR025763">
    <property type="entry name" value="Trm8_euk"/>
</dbReference>
<sequence length="355" mass="39110">MGGASTAETLAHKKPKKADYRQRAHCNPLADSFLAYPPSPEFVDWSMHFPGPLGVASPPRLCLNTTDYPIKYEAPVAAERNGESGRSPDFLDVGCGFGGLLISLAPQFPQSLIMGLEIREKVTNFVGERIQALREEHKEEGLYQNVSVIRTNATKFLLNYFRKGQISKMFFCFPDPHFKRTNWRRRIINTPLLTLYGYIMKPGGLLYTITDVEAVHHWMVHALRHHPLFAEQSLEALSGDPCLVAIQNHTEEGMKAITCDAVCLPAGKLAACLEPQFGCASNQSSGGSNEMRLTAILKALLSPTLRGSSWTRLVMGKNLGALTTAWPQKVEATQSLFSLAALALHAASFNAARKL</sequence>
<dbReference type="Gene3D" id="3.40.50.150">
    <property type="entry name" value="Vaccinia Virus protein VP39"/>
    <property type="match status" value="1"/>
</dbReference>
<feature type="binding site" evidence="9">
    <location>
        <position position="172"/>
    </location>
    <ligand>
        <name>S-adenosyl-L-methionine</name>
        <dbReference type="ChEBI" id="CHEBI:59789"/>
    </ligand>
</feature>
<evidence type="ECO:0000256" key="1">
    <source>
        <dbReference type="ARBA" id="ARBA00000142"/>
    </source>
</evidence>
<dbReference type="NCBIfam" id="TIGR00091">
    <property type="entry name" value="tRNA (guanosine(46)-N7)-methyltransferase TrmB"/>
    <property type="match status" value="1"/>
</dbReference>
<feature type="region of interest" description="Disordered" evidence="10">
    <location>
        <begin position="1"/>
        <end position="21"/>
    </location>
</feature>
<dbReference type="InterPro" id="IPR029063">
    <property type="entry name" value="SAM-dependent_MTases_sf"/>
</dbReference>
<protein>
    <recommendedName>
        <fullName evidence="9">tRNA (guanine-N(7)-)-methyltransferase</fullName>
        <ecNumber evidence="9">2.1.1.33</ecNumber>
    </recommendedName>
    <alternativeName>
        <fullName evidence="9">tRNA (guanine(46)-N(7))-methyltransferase</fullName>
    </alternativeName>
    <alternativeName>
        <fullName evidence="9">tRNA(m7G46)-methyltransferase</fullName>
    </alternativeName>
</protein>
<evidence type="ECO:0000256" key="5">
    <source>
        <dbReference type="ARBA" id="ARBA00022691"/>
    </source>
</evidence>
<evidence type="ECO:0000256" key="6">
    <source>
        <dbReference type="ARBA" id="ARBA00022694"/>
    </source>
</evidence>
<evidence type="ECO:0000256" key="3">
    <source>
        <dbReference type="ARBA" id="ARBA00022603"/>
    </source>
</evidence>
<comment type="subcellular location">
    <subcellularLocation>
        <location evidence="9">Nucleus</location>
    </subcellularLocation>
</comment>
<keyword evidence="11" id="KW-1185">Reference proteome</keyword>
<evidence type="ECO:0000256" key="4">
    <source>
        <dbReference type="ARBA" id="ARBA00022679"/>
    </source>
</evidence>
<evidence type="ECO:0000256" key="9">
    <source>
        <dbReference type="HAMAP-Rule" id="MF_03055"/>
    </source>
</evidence>
<reference evidence="12" key="1">
    <citation type="submission" date="2025-08" db="UniProtKB">
        <authorList>
            <consortium name="RefSeq"/>
        </authorList>
    </citation>
    <scope>IDENTIFICATION</scope>
</reference>
<evidence type="ECO:0000313" key="11">
    <source>
        <dbReference type="Proteomes" id="UP000515125"/>
    </source>
</evidence>
<feature type="binding site" evidence="9">
    <location>
        <begin position="250"/>
        <end position="252"/>
    </location>
    <ligand>
        <name>S-adenosyl-L-methionine</name>
        <dbReference type="ChEBI" id="CHEBI:59789"/>
    </ligand>
</feature>
<organism evidence="11 12">
    <name type="scientific">Cyclospora cayetanensis</name>
    <dbReference type="NCBI Taxonomy" id="88456"/>
    <lineage>
        <taxon>Eukaryota</taxon>
        <taxon>Sar</taxon>
        <taxon>Alveolata</taxon>
        <taxon>Apicomplexa</taxon>
        <taxon>Conoidasida</taxon>
        <taxon>Coccidia</taxon>
        <taxon>Eucoccidiorida</taxon>
        <taxon>Eimeriorina</taxon>
        <taxon>Eimeriidae</taxon>
        <taxon>Cyclospora</taxon>
    </lineage>
</organism>
<dbReference type="PANTHER" id="PTHR23417:SF16">
    <property type="entry name" value="TRNA (GUANINE-N(7)-)-METHYLTRANSFERASE"/>
    <property type="match status" value="1"/>
</dbReference>
<evidence type="ECO:0000256" key="10">
    <source>
        <dbReference type="SAM" id="MobiDB-lite"/>
    </source>
</evidence>
<dbReference type="GO" id="GO:0005634">
    <property type="term" value="C:nucleus"/>
    <property type="evidence" value="ECO:0007669"/>
    <property type="project" value="UniProtKB-SubCell"/>
</dbReference>
<keyword evidence="3 9" id="KW-0489">Methyltransferase</keyword>
<evidence type="ECO:0000313" key="12">
    <source>
        <dbReference type="RefSeq" id="XP_026193489.1"/>
    </source>
</evidence>
<dbReference type="PROSITE" id="PS51625">
    <property type="entry name" value="SAM_MT_TRMB"/>
    <property type="match status" value="1"/>
</dbReference>
<keyword evidence="4 9" id="KW-0808">Transferase</keyword>
<proteinExistence type="inferred from homology"/>
<feature type="binding site" evidence="9">
    <location>
        <position position="94"/>
    </location>
    <ligand>
        <name>S-adenosyl-L-methionine</name>
        <dbReference type="ChEBI" id="CHEBI:59789"/>
    </ligand>
</feature>
<dbReference type="EC" id="2.1.1.33" evidence="9"/>
<feature type="active site" evidence="9">
    <location>
        <position position="175"/>
    </location>
</feature>
<dbReference type="Proteomes" id="UP000515125">
    <property type="component" value="Unplaced"/>
</dbReference>
<dbReference type="SUPFAM" id="SSF53335">
    <property type="entry name" value="S-adenosyl-L-methionine-dependent methyltransferases"/>
    <property type="match status" value="1"/>
</dbReference>
<feature type="binding site" evidence="9">
    <location>
        <begin position="152"/>
        <end position="153"/>
    </location>
    <ligand>
        <name>S-adenosyl-L-methionine</name>
        <dbReference type="ChEBI" id="CHEBI:59789"/>
    </ligand>
</feature>